<dbReference type="GO" id="GO:0016787">
    <property type="term" value="F:hydrolase activity"/>
    <property type="evidence" value="ECO:0007669"/>
    <property type="project" value="UniProtKB-KW"/>
</dbReference>
<dbReference type="KEGG" id="hoh:Hoch_4488"/>
<dbReference type="PANTHER" id="PTHR43199:SF1">
    <property type="entry name" value="GLUTATHIONE HYDROLASE PROENZYME"/>
    <property type="match status" value="1"/>
</dbReference>
<proteinExistence type="inferred from homology"/>
<dbReference type="eggNOG" id="COG0405">
    <property type="taxonomic scope" value="Bacteria"/>
</dbReference>
<evidence type="ECO:0000256" key="2">
    <source>
        <dbReference type="ARBA" id="ARBA00022679"/>
    </source>
</evidence>
<protein>
    <submittedName>
        <fullName evidence="5">Gamma-glutamyltranspeptidase</fullName>
    </submittedName>
</protein>
<keyword evidence="2" id="KW-0808">Transferase</keyword>
<accession>D0LNS6</accession>
<dbReference type="AlphaFoldDB" id="D0LNS6"/>
<dbReference type="STRING" id="502025.Hoch_4488"/>
<evidence type="ECO:0000256" key="1">
    <source>
        <dbReference type="ARBA" id="ARBA00009381"/>
    </source>
</evidence>
<sequence length="479" mass="48901">MPGVVAAGQRQTAEAAAAILRRGGNPVDAAIAACAAAFMAEPLLCSAGGAGIMTVALDGEPPQVVDFFSDMPGRGAHSTAPGHFEAIHVSFGVATQTFHVGRASAAVPGTLPGLAAAHARFGSLPLPALLAPAIEMCTDGIAISAETAHVFGLLWDIVSLDPETAETIAGGQTPPRPGTVLRNPALADTLSAFGEAGRTPQAMVDAMVTAFGPERGGLITETDVRAYEPRVGPPVQEQLGDWTLCAPTSPGGRLALLVSKTLAAAPVESDEAAEIARTAQASRAAHLARAGATSLGSTTHISILVPGAGVCAVTLTNGEGAGIMLPGTGVQMNNFLGEEDLNPHGFHRHPPGLRLPTMIAPSVALRRGIPCLALGSGGSNRIRSAVGEVLYRRTVLGMPLEQAVNAPRVHAETDAVWFEGAELNDPEAARAALAASFPSVYAFPGRDFFFGGVHAVEVDDHGHVHGVGDARRGGVALQL</sequence>
<comment type="similarity">
    <text evidence="1">Belongs to the gamma-glutamyltransferase family.</text>
</comment>
<dbReference type="Proteomes" id="UP000001880">
    <property type="component" value="Chromosome"/>
</dbReference>
<dbReference type="InterPro" id="IPR051792">
    <property type="entry name" value="GGT_bact"/>
</dbReference>
<dbReference type="RefSeq" id="WP_012829579.1">
    <property type="nucleotide sequence ID" value="NC_013440.1"/>
</dbReference>
<dbReference type="PRINTS" id="PR01210">
    <property type="entry name" value="GGTRANSPTASE"/>
</dbReference>
<name>D0LNS6_HALO1</name>
<evidence type="ECO:0000313" key="6">
    <source>
        <dbReference type="Proteomes" id="UP000001880"/>
    </source>
</evidence>
<dbReference type="EMBL" id="CP001804">
    <property type="protein sequence ID" value="ACY16981.1"/>
    <property type="molecule type" value="Genomic_DNA"/>
</dbReference>
<reference evidence="5 6" key="1">
    <citation type="journal article" date="2010" name="Stand. Genomic Sci.">
        <title>Complete genome sequence of Haliangium ochraceum type strain (SMP-2).</title>
        <authorList>
            <consortium name="US DOE Joint Genome Institute (JGI-PGF)"/>
            <person name="Ivanova N."/>
            <person name="Daum C."/>
            <person name="Lang E."/>
            <person name="Abt B."/>
            <person name="Kopitz M."/>
            <person name="Saunders E."/>
            <person name="Lapidus A."/>
            <person name="Lucas S."/>
            <person name="Glavina Del Rio T."/>
            <person name="Nolan M."/>
            <person name="Tice H."/>
            <person name="Copeland A."/>
            <person name="Cheng J.F."/>
            <person name="Chen F."/>
            <person name="Bruce D."/>
            <person name="Goodwin L."/>
            <person name="Pitluck S."/>
            <person name="Mavromatis K."/>
            <person name="Pati A."/>
            <person name="Mikhailova N."/>
            <person name="Chen A."/>
            <person name="Palaniappan K."/>
            <person name="Land M."/>
            <person name="Hauser L."/>
            <person name="Chang Y.J."/>
            <person name="Jeffries C.D."/>
            <person name="Detter J.C."/>
            <person name="Brettin T."/>
            <person name="Rohde M."/>
            <person name="Goker M."/>
            <person name="Bristow J."/>
            <person name="Markowitz V."/>
            <person name="Eisen J.A."/>
            <person name="Hugenholtz P."/>
            <person name="Kyrpides N.C."/>
            <person name="Klenk H.P."/>
        </authorList>
    </citation>
    <scope>NUCLEOTIDE SEQUENCE [LARGE SCALE GENOMIC DNA]</scope>
    <source>
        <strain evidence="6">DSM 14365 / CIP 107738 / JCM 11303 / AJ 13395 / SMP-2</strain>
    </source>
</reference>
<dbReference type="SUPFAM" id="SSF56235">
    <property type="entry name" value="N-terminal nucleophile aminohydrolases (Ntn hydrolases)"/>
    <property type="match status" value="1"/>
</dbReference>
<dbReference type="GO" id="GO:0016740">
    <property type="term" value="F:transferase activity"/>
    <property type="evidence" value="ECO:0007669"/>
    <property type="project" value="UniProtKB-KW"/>
</dbReference>
<dbReference type="HOGENOM" id="CLU_014813_0_3_7"/>
<dbReference type="Gene3D" id="3.60.20.40">
    <property type="match status" value="1"/>
</dbReference>
<keyword evidence="6" id="KW-1185">Reference proteome</keyword>
<gene>
    <name evidence="5" type="ordered locus">Hoch_4488</name>
</gene>
<organism evidence="5 6">
    <name type="scientific">Haliangium ochraceum (strain DSM 14365 / JCM 11303 / SMP-2)</name>
    <dbReference type="NCBI Taxonomy" id="502025"/>
    <lineage>
        <taxon>Bacteria</taxon>
        <taxon>Pseudomonadati</taxon>
        <taxon>Myxococcota</taxon>
        <taxon>Polyangia</taxon>
        <taxon>Haliangiales</taxon>
        <taxon>Kofleriaceae</taxon>
        <taxon>Haliangium</taxon>
    </lineage>
</organism>
<dbReference type="Pfam" id="PF01019">
    <property type="entry name" value="G_glu_transpept"/>
    <property type="match status" value="1"/>
</dbReference>
<keyword evidence="3" id="KW-0378">Hydrolase</keyword>
<evidence type="ECO:0000313" key="5">
    <source>
        <dbReference type="EMBL" id="ACY16981.1"/>
    </source>
</evidence>
<keyword evidence="4" id="KW-0865">Zymogen</keyword>
<evidence type="ECO:0000256" key="3">
    <source>
        <dbReference type="ARBA" id="ARBA00022801"/>
    </source>
</evidence>
<dbReference type="OrthoDB" id="5297205at2"/>
<dbReference type="InterPro" id="IPR029055">
    <property type="entry name" value="Ntn_hydrolases_N"/>
</dbReference>
<dbReference type="PANTHER" id="PTHR43199">
    <property type="entry name" value="GLUTATHIONE HYDROLASE"/>
    <property type="match status" value="1"/>
</dbReference>
<dbReference type="MEROPS" id="T03.013"/>
<evidence type="ECO:0000256" key="4">
    <source>
        <dbReference type="ARBA" id="ARBA00023145"/>
    </source>
</evidence>
<dbReference type="InterPro" id="IPR043137">
    <property type="entry name" value="GGT_ssub_C"/>
</dbReference>